<evidence type="ECO:0000256" key="1">
    <source>
        <dbReference type="SAM" id="MobiDB-lite"/>
    </source>
</evidence>
<dbReference type="AlphaFoldDB" id="A0AAV7SWL6"/>
<accession>A0AAV7SWL6</accession>
<reference evidence="2" key="1">
    <citation type="journal article" date="2022" name="bioRxiv">
        <title>Sequencing and chromosome-scale assembly of the giantPleurodeles waltlgenome.</title>
        <authorList>
            <person name="Brown T."/>
            <person name="Elewa A."/>
            <person name="Iarovenko S."/>
            <person name="Subramanian E."/>
            <person name="Araus A.J."/>
            <person name="Petzold A."/>
            <person name="Susuki M."/>
            <person name="Suzuki K.-i.T."/>
            <person name="Hayashi T."/>
            <person name="Toyoda A."/>
            <person name="Oliveira C."/>
            <person name="Osipova E."/>
            <person name="Leigh N.D."/>
            <person name="Simon A."/>
            <person name="Yun M.H."/>
        </authorList>
    </citation>
    <scope>NUCLEOTIDE SEQUENCE</scope>
    <source>
        <strain evidence="2">20211129_DDA</strain>
        <tissue evidence="2">Liver</tissue>
    </source>
</reference>
<feature type="non-terminal residue" evidence="2">
    <location>
        <position position="1"/>
    </location>
</feature>
<feature type="compositionally biased region" description="Polar residues" evidence="1">
    <location>
        <begin position="33"/>
        <end position="42"/>
    </location>
</feature>
<organism evidence="2 3">
    <name type="scientific">Pleurodeles waltl</name>
    <name type="common">Iberian ribbed newt</name>
    <dbReference type="NCBI Taxonomy" id="8319"/>
    <lineage>
        <taxon>Eukaryota</taxon>
        <taxon>Metazoa</taxon>
        <taxon>Chordata</taxon>
        <taxon>Craniata</taxon>
        <taxon>Vertebrata</taxon>
        <taxon>Euteleostomi</taxon>
        <taxon>Amphibia</taxon>
        <taxon>Batrachia</taxon>
        <taxon>Caudata</taxon>
        <taxon>Salamandroidea</taxon>
        <taxon>Salamandridae</taxon>
        <taxon>Pleurodelinae</taxon>
        <taxon>Pleurodeles</taxon>
    </lineage>
</organism>
<gene>
    <name evidence="2" type="ORF">NDU88_000494</name>
</gene>
<proteinExistence type="predicted"/>
<evidence type="ECO:0000313" key="3">
    <source>
        <dbReference type="Proteomes" id="UP001066276"/>
    </source>
</evidence>
<evidence type="ECO:0000313" key="2">
    <source>
        <dbReference type="EMBL" id="KAJ1168574.1"/>
    </source>
</evidence>
<name>A0AAV7SWL6_PLEWA</name>
<feature type="non-terminal residue" evidence="2">
    <location>
        <position position="63"/>
    </location>
</feature>
<dbReference type="EMBL" id="JANPWB010000007">
    <property type="protein sequence ID" value="KAJ1168574.1"/>
    <property type="molecule type" value="Genomic_DNA"/>
</dbReference>
<comment type="caution">
    <text evidence="2">The sequence shown here is derived from an EMBL/GenBank/DDBJ whole genome shotgun (WGS) entry which is preliminary data.</text>
</comment>
<sequence>LDVCILSFPGSIAFLGAQQSKAEKQSRRHGVQPNKQDVSSPSEVAWRAAAALHRFTAQHHQRP</sequence>
<dbReference type="Proteomes" id="UP001066276">
    <property type="component" value="Chromosome 4_1"/>
</dbReference>
<feature type="region of interest" description="Disordered" evidence="1">
    <location>
        <begin position="19"/>
        <end position="43"/>
    </location>
</feature>
<keyword evidence="3" id="KW-1185">Reference proteome</keyword>
<protein>
    <submittedName>
        <fullName evidence="2">Uncharacterized protein</fullName>
    </submittedName>
</protein>